<comment type="caution">
    <text evidence="8">The sequence shown here is derived from an EMBL/GenBank/DDBJ whole genome shotgun (WGS) entry which is preliminary data.</text>
</comment>
<feature type="domain" description="ComEC/Rec2-related protein" evidence="7">
    <location>
        <begin position="235"/>
        <end position="493"/>
    </location>
</feature>
<evidence type="ECO:0000256" key="4">
    <source>
        <dbReference type="ARBA" id="ARBA00022989"/>
    </source>
</evidence>
<sequence>MEKGREGHILYRGARPFNFRPLLFLAAAFGVGIFLAYRFGVLSLWAAPVLAVAAATLPFLFRAGRRAVSGVLLFALALGIACAVGSLSFGMRTADFERSPAVAGEAVVTGVLKEVGRTEKTTSLTFGEVVFYTPEGEAIASEGRLRAYVYGDADLPLGARVTFAGEISTYDALSYGRVNASYIVEGVRYTAFLSRGDLTVLSEGSPGLFGAVNEYLRDLLFEHMDTENAALAFALLTGNSGWMDGDVLQNFRYGGVAHIFAVSGMNFAIVYAALLFVCKRLRVRARFYVPAIAALLIFYAGVCGFAPSAVRALVMCIVLMLMDAGGFAYDRVSSVSAAFLVVLIVHPHYLFSVGFSLSVAAAAGIIVLGGPIARLFTRLRLPRSASSALGVALSAQIAVFPILIDSFGYTSGIGLALNLLFVPLVSAAYGVLFVFALLACLLPFAAGVILFLPEYVLRLCIFPVLALDFRFWLIGGFAFGACALLWYLLCLFLSGKVNLRPLPRAAACLLLSGALAAGMIFTNVPVGYEATFLLTADYGGSALVVRHEGGVGLIASGRPDGDFLEQLCLREGIDRFSEVIFLAPAFEVNASLPTLLQYAEADVLYVAEEAEFPASLFRTVEVRSEPAFFSFGGGEAIFLNEETLYWDFGGAGVLISMGELPERLPRCDLFIAQEPGGADALSPAQEAYFGPAAGKPSVYSSGDLQIGRKNGIISIKGRA</sequence>
<evidence type="ECO:0000259" key="7">
    <source>
        <dbReference type="Pfam" id="PF03772"/>
    </source>
</evidence>
<feature type="transmembrane region" description="Helical" evidence="6">
    <location>
        <begin position="21"/>
        <end position="39"/>
    </location>
</feature>
<keyword evidence="3 6" id="KW-0812">Transmembrane</keyword>
<dbReference type="PANTHER" id="PTHR30619:SF7">
    <property type="entry name" value="BETA-LACTAMASE DOMAIN PROTEIN"/>
    <property type="match status" value="1"/>
</dbReference>
<dbReference type="Proteomes" id="UP000824249">
    <property type="component" value="Unassembled WGS sequence"/>
</dbReference>
<name>A0A9D1VVX5_9FIRM</name>
<dbReference type="NCBIfam" id="TIGR00360">
    <property type="entry name" value="ComEC_N-term"/>
    <property type="match status" value="1"/>
</dbReference>
<protein>
    <submittedName>
        <fullName evidence="8">ComEC/Rec2 family competence protein</fullName>
    </submittedName>
</protein>
<reference evidence="8" key="2">
    <citation type="submission" date="2021-04" db="EMBL/GenBank/DDBJ databases">
        <authorList>
            <person name="Gilroy R."/>
        </authorList>
    </citation>
    <scope>NUCLEOTIDE SEQUENCE</scope>
    <source>
        <strain evidence="8">26628</strain>
    </source>
</reference>
<evidence type="ECO:0000256" key="6">
    <source>
        <dbReference type="SAM" id="Phobius"/>
    </source>
</evidence>
<dbReference type="EMBL" id="DXFD01000090">
    <property type="protein sequence ID" value="HIX47237.1"/>
    <property type="molecule type" value="Genomic_DNA"/>
</dbReference>
<feature type="transmembrane region" description="Helical" evidence="6">
    <location>
        <begin position="471"/>
        <end position="493"/>
    </location>
</feature>
<evidence type="ECO:0000256" key="1">
    <source>
        <dbReference type="ARBA" id="ARBA00004651"/>
    </source>
</evidence>
<keyword evidence="4 6" id="KW-1133">Transmembrane helix</keyword>
<reference evidence="8" key="1">
    <citation type="journal article" date="2021" name="PeerJ">
        <title>Extensive microbial diversity within the chicken gut microbiome revealed by metagenomics and culture.</title>
        <authorList>
            <person name="Gilroy R."/>
            <person name="Ravi A."/>
            <person name="Getino M."/>
            <person name="Pursley I."/>
            <person name="Horton D.L."/>
            <person name="Alikhan N.F."/>
            <person name="Baker D."/>
            <person name="Gharbi K."/>
            <person name="Hall N."/>
            <person name="Watson M."/>
            <person name="Adriaenssens E.M."/>
            <person name="Foster-Nyarko E."/>
            <person name="Jarju S."/>
            <person name="Secka A."/>
            <person name="Antonio M."/>
            <person name="Oren A."/>
            <person name="Chaudhuri R.R."/>
            <person name="La Ragione R."/>
            <person name="Hildebrand F."/>
            <person name="Pallen M.J."/>
        </authorList>
    </citation>
    <scope>NUCLEOTIDE SEQUENCE</scope>
    <source>
        <strain evidence="8">26628</strain>
    </source>
</reference>
<feature type="transmembrane region" description="Helical" evidence="6">
    <location>
        <begin position="71"/>
        <end position="91"/>
    </location>
</feature>
<evidence type="ECO:0000256" key="3">
    <source>
        <dbReference type="ARBA" id="ARBA00022692"/>
    </source>
</evidence>
<keyword evidence="5 6" id="KW-0472">Membrane</keyword>
<dbReference type="GO" id="GO:0005886">
    <property type="term" value="C:plasma membrane"/>
    <property type="evidence" value="ECO:0007669"/>
    <property type="project" value="UniProtKB-SubCell"/>
</dbReference>
<evidence type="ECO:0000313" key="8">
    <source>
        <dbReference type="EMBL" id="HIX47237.1"/>
    </source>
</evidence>
<evidence type="ECO:0000313" key="9">
    <source>
        <dbReference type="Proteomes" id="UP000824249"/>
    </source>
</evidence>
<accession>A0A9D1VVX5</accession>
<feature type="transmembrane region" description="Helical" evidence="6">
    <location>
        <begin position="256"/>
        <end position="278"/>
    </location>
</feature>
<dbReference type="InterPro" id="IPR052159">
    <property type="entry name" value="Competence_DNA_uptake"/>
</dbReference>
<feature type="transmembrane region" description="Helical" evidence="6">
    <location>
        <begin position="285"/>
        <end position="302"/>
    </location>
</feature>
<keyword evidence="2" id="KW-1003">Cell membrane</keyword>
<dbReference type="InterPro" id="IPR004477">
    <property type="entry name" value="ComEC_N"/>
</dbReference>
<dbReference type="AlphaFoldDB" id="A0A9D1VVX5"/>
<feature type="transmembrane region" description="Helical" evidence="6">
    <location>
        <begin position="505"/>
        <end position="528"/>
    </location>
</feature>
<feature type="transmembrane region" description="Helical" evidence="6">
    <location>
        <begin position="355"/>
        <end position="376"/>
    </location>
</feature>
<feature type="transmembrane region" description="Helical" evidence="6">
    <location>
        <begin position="45"/>
        <end position="64"/>
    </location>
</feature>
<dbReference type="Pfam" id="PF03772">
    <property type="entry name" value="Competence"/>
    <property type="match status" value="1"/>
</dbReference>
<proteinExistence type="predicted"/>
<gene>
    <name evidence="8" type="ORF">H9737_06080</name>
</gene>
<feature type="transmembrane region" description="Helical" evidence="6">
    <location>
        <begin position="332"/>
        <end position="349"/>
    </location>
</feature>
<evidence type="ECO:0000256" key="2">
    <source>
        <dbReference type="ARBA" id="ARBA00022475"/>
    </source>
</evidence>
<comment type="subcellular location">
    <subcellularLocation>
        <location evidence="1">Cell membrane</location>
        <topology evidence="1">Multi-pass membrane protein</topology>
    </subcellularLocation>
</comment>
<organism evidence="8 9">
    <name type="scientific">Candidatus Borkfalkia faecigallinarum</name>
    <dbReference type="NCBI Taxonomy" id="2838509"/>
    <lineage>
        <taxon>Bacteria</taxon>
        <taxon>Bacillati</taxon>
        <taxon>Bacillota</taxon>
        <taxon>Clostridia</taxon>
        <taxon>Christensenellales</taxon>
        <taxon>Christensenellaceae</taxon>
        <taxon>Candidatus Borkfalkia</taxon>
    </lineage>
</organism>
<dbReference type="PANTHER" id="PTHR30619">
    <property type="entry name" value="DNA INTERNALIZATION/COMPETENCE PROTEIN COMEC/REC2"/>
    <property type="match status" value="1"/>
</dbReference>
<evidence type="ECO:0000256" key="5">
    <source>
        <dbReference type="ARBA" id="ARBA00023136"/>
    </source>
</evidence>